<comment type="subcellular location">
    <subcellularLocation>
        <location evidence="1 6">Cell membrane</location>
        <topology evidence="1 6">Multi-pass membrane protein</topology>
    </subcellularLocation>
</comment>
<comment type="caution">
    <text evidence="8">The sequence shown here is derived from an EMBL/GenBank/DDBJ whole genome shotgun (WGS) entry which is preliminary data.</text>
</comment>
<dbReference type="Pfam" id="PF02687">
    <property type="entry name" value="FtsX"/>
    <property type="match status" value="2"/>
</dbReference>
<dbReference type="InterPro" id="IPR003838">
    <property type="entry name" value="ABC3_permease_C"/>
</dbReference>
<feature type="transmembrane region" description="Helical" evidence="6">
    <location>
        <begin position="151"/>
        <end position="176"/>
    </location>
</feature>
<evidence type="ECO:0000256" key="1">
    <source>
        <dbReference type="ARBA" id="ARBA00004651"/>
    </source>
</evidence>
<keyword evidence="4 6" id="KW-1133">Transmembrane helix</keyword>
<sequence length="643" mass="70984">MTLFDVAKKNIQGNVKNYLIYLLSMIFSVMIYYIFVSLQYSQAIAEGLQSSEGLRAILSQASVILILFTAVFVWGSNAFFTRKRKKEVGLYALLGMRRQTIARMLFYENLIMSLVALILGVSLGTLLSKLFTMILLKLLDNPVRAGFEIHIGAIGQVTLVFAVLILITSMQGYRLIYKFKLVELFQAERKGEHAPRISRLAAGLSVILIALGYWTAFKPVSTTQGILVNFSIIFIGLGAGTYLLFRSLVIALLQLSSHHKKRYYRGINMIGTSHLLYRIRSNTVMLTTIALLSSLTLCAVSVGYSFFYTQKQSAEQEMPFSYTYAASENGLDATARQLILSDAKHSVIAEIDLSVIATDADLTRFAYHPGNYETNEVPVKLISASTYNQAASTLGYKERLQPAGRDVVLVRPLYTNLSADEVQGNRISVTTGNEQVSLEVTGVAEGRILPWGYPDLCIVMSDSLFSQLSKSLEASTYKAFKVRGQETTKETATALIKLSGDGSGMATFYQQYRQNVENAGINVFTLGFLGLVFLAATGSIIYFNQLTEAEASKGSYGILRKIGVSRKDIRRSVAEQVLFVFGLPLIVGLVHSIMMLKALAGINLISGLFAVPILLSGGAYLLIYLAYYAFTVKTYYRTVSAQQ</sequence>
<keyword evidence="3 6" id="KW-0812">Transmembrane</keyword>
<evidence type="ECO:0000256" key="6">
    <source>
        <dbReference type="PIRNR" id="PIRNR018968"/>
    </source>
</evidence>
<protein>
    <recommendedName>
        <fullName evidence="7">ABC3 transporter permease C-terminal domain-containing protein</fullName>
    </recommendedName>
</protein>
<evidence type="ECO:0000256" key="2">
    <source>
        <dbReference type="ARBA" id="ARBA00022475"/>
    </source>
</evidence>
<dbReference type="PANTHER" id="PTHR46795:SF3">
    <property type="entry name" value="ABC TRANSPORTER PERMEASE"/>
    <property type="match status" value="1"/>
</dbReference>
<dbReference type="InterPro" id="IPR027022">
    <property type="entry name" value="ABC_permease_BceB-typ"/>
</dbReference>
<accession>A0A1R1F1L4</accession>
<feature type="transmembrane region" description="Helical" evidence="6">
    <location>
        <begin position="523"/>
        <end position="543"/>
    </location>
</feature>
<reference evidence="8 9" key="1">
    <citation type="submission" date="2016-11" db="EMBL/GenBank/DDBJ databases">
        <title>Paenibacillus species isolates.</title>
        <authorList>
            <person name="Beno S.M."/>
        </authorList>
    </citation>
    <scope>NUCLEOTIDE SEQUENCE [LARGE SCALE GENOMIC DNA]</scope>
    <source>
        <strain evidence="8 9">FSL R5-0378</strain>
    </source>
</reference>
<feature type="transmembrane region" description="Helical" evidence="6">
    <location>
        <begin position="106"/>
        <end position="131"/>
    </location>
</feature>
<feature type="transmembrane region" description="Helical" evidence="6">
    <location>
        <begin position="602"/>
        <end position="627"/>
    </location>
</feature>
<proteinExistence type="inferred from homology"/>
<keyword evidence="9" id="KW-1185">Reference proteome</keyword>
<dbReference type="Proteomes" id="UP000187172">
    <property type="component" value="Unassembled WGS sequence"/>
</dbReference>
<dbReference type="PIRSF" id="PIRSF018968">
    <property type="entry name" value="ABC_permease_BceB"/>
    <property type="match status" value="1"/>
</dbReference>
<feature type="transmembrane region" description="Helical" evidence="6">
    <location>
        <begin position="56"/>
        <end position="80"/>
    </location>
</feature>
<evidence type="ECO:0000259" key="7">
    <source>
        <dbReference type="Pfam" id="PF02687"/>
    </source>
</evidence>
<keyword evidence="2 6" id="KW-1003">Cell membrane</keyword>
<feature type="domain" description="ABC3 transporter permease C-terminal" evidence="7">
    <location>
        <begin position="528"/>
        <end position="629"/>
    </location>
</feature>
<feature type="transmembrane region" description="Helical" evidence="6">
    <location>
        <begin position="197"/>
        <end position="214"/>
    </location>
</feature>
<evidence type="ECO:0000256" key="5">
    <source>
        <dbReference type="ARBA" id="ARBA00023136"/>
    </source>
</evidence>
<dbReference type="PANTHER" id="PTHR46795">
    <property type="entry name" value="ABC TRANSPORTER PERMEASE-RELATED-RELATED"/>
    <property type="match status" value="1"/>
</dbReference>
<name>A0A1R1F1L4_9BACL</name>
<feature type="transmembrane region" description="Helical" evidence="6">
    <location>
        <begin position="577"/>
        <end position="596"/>
    </location>
</feature>
<keyword evidence="6" id="KW-0813">Transport</keyword>
<evidence type="ECO:0000313" key="9">
    <source>
        <dbReference type="Proteomes" id="UP000187172"/>
    </source>
</evidence>
<comment type="similarity">
    <text evidence="6">Belongs to the ABC-4 integral membrane protein family.</text>
</comment>
<dbReference type="EMBL" id="MRTP01000001">
    <property type="protein sequence ID" value="OMF57998.1"/>
    <property type="molecule type" value="Genomic_DNA"/>
</dbReference>
<gene>
    <name evidence="8" type="ORF">BK138_05345</name>
</gene>
<dbReference type="GO" id="GO:0005886">
    <property type="term" value="C:plasma membrane"/>
    <property type="evidence" value="ECO:0007669"/>
    <property type="project" value="UniProtKB-SubCell"/>
</dbReference>
<dbReference type="RefSeq" id="WP_076166956.1">
    <property type="nucleotide sequence ID" value="NZ_MRTP01000001.1"/>
</dbReference>
<feature type="transmembrane region" description="Helical" evidence="6">
    <location>
        <begin position="226"/>
        <end position="253"/>
    </location>
</feature>
<feature type="transmembrane region" description="Helical" evidence="6">
    <location>
        <begin position="284"/>
        <end position="307"/>
    </location>
</feature>
<organism evidence="8 9">
    <name type="scientific">Paenibacillus rhizosphaerae</name>
    <dbReference type="NCBI Taxonomy" id="297318"/>
    <lineage>
        <taxon>Bacteria</taxon>
        <taxon>Bacillati</taxon>
        <taxon>Bacillota</taxon>
        <taxon>Bacilli</taxon>
        <taxon>Bacillales</taxon>
        <taxon>Paenibacillaceae</taxon>
        <taxon>Paenibacillus</taxon>
    </lineage>
</organism>
<dbReference type="STRING" id="297318.BK138_05345"/>
<evidence type="ECO:0000256" key="4">
    <source>
        <dbReference type="ARBA" id="ARBA00022989"/>
    </source>
</evidence>
<keyword evidence="5 6" id="KW-0472">Membrane</keyword>
<dbReference type="GO" id="GO:0055085">
    <property type="term" value="P:transmembrane transport"/>
    <property type="evidence" value="ECO:0007669"/>
    <property type="project" value="UniProtKB-UniRule"/>
</dbReference>
<evidence type="ECO:0000256" key="3">
    <source>
        <dbReference type="ARBA" id="ARBA00022692"/>
    </source>
</evidence>
<dbReference type="InterPro" id="IPR052536">
    <property type="entry name" value="ABC-4_Integral_Memb_Prot"/>
</dbReference>
<feature type="domain" description="ABC3 transporter permease C-terminal" evidence="7">
    <location>
        <begin position="62"/>
        <end position="178"/>
    </location>
</feature>
<dbReference type="AlphaFoldDB" id="A0A1R1F1L4"/>
<feature type="transmembrane region" description="Helical" evidence="6">
    <location>
        <begin position="18"/>
        <end position="36"/>
    </location>
</feature>
<evidence type="ECO:0000313" key="8">
    <source>
        <dbReference type="EMBL" id="OMF57998.1"/>
    </source>
</evidence>